<dbReference type="InterPro" id="IPR009000">
    <property type="entry name" value="Transl_B-barrel_sf"/>
</dbReference>
<dbReference type="PROSITE" id="PS50860">
    <property type="entry name" value="AA_TRNA_LIGASE_II_ALA"/>
    <property type="match status" value="1"/>
</dbReference>
<dbReference type="GO" id="GO:0005524">
    <property type="term" value="F:ATP binding"/>
    <property type="evidence" value="ECO:0007669"/>
    <property type="project" value="InterPro"/>
</dbReference>
<dbReference type="InterPro" id="IPR051335">
    <property type="entry name" value="Alanyl-tRNA_Editing_Enzymes"/>
</dbReference>
<reference evidence="3 4" key="1">
    <citation type="submission" date="2021-07" db="EMBL/GenBank/DDBJ databases">
        <title>The Aristolochia fimbriata genome: insights into angiosperm evolution, floral development and chemical biosynthesis.</title>
        <authorList>
            <person name="Jiao Y."/>
        </authorList>
    </citation>
    <scope>NUCLEOTIDE SEQUENCE [LARGE SCALE GENOMIC DNA]</scope>
    <source>
        <strain evidence="3">IBCAS-2021</strain>
        <tissue evidence="3">Leaf</tissue>
    </source>
</reference>
<dbReference type="AlphaFoldDB" id="A0AAV7EA89"/>
<evidence type="ECO:0000259" key="2">
    <source>
        <dbReference type="PROSITE" id="PS50860"/>
    </source>
</evidence>
<dbReference type="GO" id="GO:0006419">
    <property type="term" value="P:alanyl-tRNA aminoacylation"/>
    <property type="evidence" value="ECO:0007669"/>
    <property type="project" value="InterPro"/>
</dbReference>
<dbReference type="GO" id="GO:0004813">
    <property type="term" value="F:alanine-tRNA ligase activity"/>
    <property type="evidence" value="ECO:0007669"/>
    <property type="project" value="InterPro"/>
</dbReference>
<dbReference type="FunFam" id="2.40.30.130:FF:000013">
    <property type="entry name" value="Threonyl and alanyl tRNA synthetase second additional domain-containing protein"/>
    <property type="match status" value="1"/>
</dbReference>
<dbReference type="EMBL" id="JAINDJ010000006">
    <property type="protein sequence ID" value="KAG9444761.1"/>
    <property type="molecule type" value="Genomic_DNA"/>
</dbReference>
<organism evidence="3 4">
    <name type="scientific">Aristolochia fimbriata</name>
    <name type="common">White veined hardy Dutchman's pipe vine</name>
    <dbReference type="NCBI Taxonomy" id="158543"/>
    <lineage>
        <taxon>Eukaryota</taxon>
        <taxon>Viridiplantae</taxon>
        <taxon>Streptophyta</taxon>
        <taxon>Embryophyta</taxon>
        <taxon>Tracheophyta</taxon>
        <taxon>Spermatophyta</taxon>
        <taxon>Magnoliopsida</taxon>
        <taxon>Magnoliidae</taxon>
        <taxon>Piperales</taxon>
        <taxon>Aristolochiaceae</taxon>
        <taxon>Aristolochia</taxon>
    </lineage>
</organism>
<dbReference type="PANTHER" id="PTHR43462:SF2">
    <property type="entry name" value="THREONYL AND ALANYL TRNA SYNTHETASE SECOND ADDITIONAL DOMAIN-CONTAINING PROTEIN"/>
    <property type="match status" value="1"/>
</dbReference>
<dbReference type="Pfam" id="PF01411">
    <property type="entry name" value="tRNA-synt_2c"/>
    <property type="match status" value="1"/>
</dbReference>
<evidence type="ECO:0000256" key="1">
    <source>
        <dbReference type="SAM" id="MobiDB-lite"/>
    </source>
</evidence>
<comment type="caution">
    <text evidence="3">The sequence shown here is derived from an EMBL/GenBank/DDBJ whole genome shotgun (WGS) entry which is preliminary data.</text>
</comment>
<dbReference type="InterPro" id="IPR018163">
    <property type="entry name" value="Thr/Ala-tRNA-synth_IIc_edit"/>
</dbReference>
<proteinExistence type="predicted"/>
<dbReference type="Proteomes" id="UP000825729">
    <property type="component" value="Unassembled WGS sequence"/>
</dbReference>
<dbReference type="FunFam" id="3.30.980.10:FF:000008">
    <property type="entry name" value="Similar to alanyl-tRNA synthetase"/>
    <property type="match status" value="1"/>
</dbReference>
<name>A0AAV7EA89_ARIFI</name>
<dbReference type="SUPFAM" id="SSF55186">
    <property type="entry name" value="ThrRS/AlaRS common domain"/>
    <property type="match status" value="1"/>
</dbReference>
<dbReference type="PANTHER" id="PTHR43462">
    <property type="entry name" value="ALANYL-TRNA EDITING PROTEIN"/>
    <property type="match status" value="1"/>
</dbReference>
<dbReference type="Gene3D" id="2.40.30.130">
    <property type="match status" value="1"/>
</dbReference>
<accession>A0AAV7EA89</accession>
<dbReference type="InterPro" id="IPR018164">
    <property type="entry name" value="Ala-tRNA-synth_IIc_N"/>
</dbReference>
<protein>
    <recommendedName>
        <fullName evidence="2">Alanyl-transfer RNA synthetases family profile domain-containing protein</fullName>
    </recommendedName>
</protein>
<sequence length="288" mass="31417">MDSAPTKIAYFDDMWLLQSTAKLVSQIQTEDGRQALILDSTIFYPQGGGQPSDTGFISDGGGNFKFFVEDVRMKDGIVFHYGKFDASETFTTNLQKGQEFNLYVDELKLNLHSRLHSAGHLLDICMQNVGLAHLGPGKGYHFSDGPFVEYKGTIPQNEVQSKQEELEREANALISEGVKVSAAVLPYEQASEMCGGSLPSYISKDSIPRIVKFGNYPGCPCGGTHVGDVAEIRSIKQCFKSQFSQDSHAMDPEKLGEGIASGFPGPDLTRPNPKSPGLNSQIQPMGRV</sequence>
<dbReference type="Gene3D" id="3.30.980.10">
    <property type="entry name" value="Threonyl-trna Synthetase, Chain A, domain 2"/>
    <property type="match status" value="1"/>
</dbReference>
<gene>
    <name evidence="3" type="ORF">H6P81_016101</name>
</gene>
<dbReference type="SUPFAM" id="SSF50447">
    <property type="entry name" value="Translation proteins"/>
    <property type="match status" value="1"/>
</dbReference>
<feature type="compositionally biased region" description="Polar residues" evidence="1">
    <location>
        <begin position="277"/>
        <end position="288"/>
    </location>
</feature>
<evidence type="ECO:0000313" key="3">
    <source>
        <dbReference type="EMBL" id="KAG9444761.1"/>
    </source>
</evidence>
<feature type="domain" description="Alanyl-transfer RNA synthetases family profile" evidence="2">
    <location>
        <begin position="1"/>
        <end position="236"/>
    </location>
</feature>
<dbReference type="InterPro" id="IPR018165">
    <property type="entry name" value="Ala-tRNA-synth_IIc_core"/>
</dbReference>
<feature type="region of interest" description="Disordered" evidence="1">
    <location>
        <begin position="249"/>
        <end position="288"/>
    </location>
</feature>
<keyword evidence="4" id="KW-1185">Reference proteome</keyword>
<evidence type="ECO:0000313" key="4">
    <source>
        <dbReference type="Proteomes" id="UP000825729"/>
    </source>
</evidence>
<dbReference type="GO" id="GO:0003676">
    <property type="term" value="F:nucleic acid binding"/>
    <property type="evidence" value="ECO:0007669"/>
    <property type="project" value="InterPro"/>
</dbReference>